<feature type="compositionally biased region" description="Polar residues" evidence="7">
    <location>
        <begin position="118"/>
        <end position="128"/>
    </location>
</feature>
<name>A0ABV3N7S0_9GAMM</name>
<feature type="compositionally biased region" description="Polar residues" evidence="7">
    <location>
        <begin position="78"/>
        <end position="92"/>
    </location>
</feature>
<evidence type="ECO:0000256" key="3">
    <source>
        <dbReference type="ARBA" id="ARBA00022475"/>
    </source>
</evidence>
<feature type="compositionally biased region" description="Acidic residues" evidence="7">
    <location>
        <begin position="10"/>
        <end position="20"/>
    </location>
</feature>
<evidence type="ECO:0000256" key="1">
    <source>
        <dbReference type="ARBA" id="ARBA00004162"/>
    </source>
</evidence>
<evidence type="ECO:0000256" key="2">
    <source>
        <dbReference type="ARBA" id="ARBA00010265"/>
    </source>
</evidence>
<evidence type="ECO:0000256" key="6">
    <source>
        <dbReference type="ARBA" id="ARBA00023136"/>
    </source>
</evidence>
<reference evidence="9 10" key="1">
    <citation type="submission" date="2024-07" db="EMBL/GenBank/DDBJ databases">
        <authorList>
            <person name="Dulla G.F.J."/>
            <person name="Delorm J.G."/>
        </authorList>
    </citation>
    <scope>NUCLEOTIDE SEQUENCE [LARGE SCALE GENOMIC DNA]</scope>
    <source>
        <strain evidence="9 10">JGD 233</strain>
    </source>
</reference>
<comment type="similarity">
    <text evidence="2">Belongs to the TrbI/VirB10 family.</text>
</comment>
<dbReference type="InterPro" id="IPR047695">
    <property type="entry name" value="T4SS_VirB10/PtlG"/>
</dbReference>
<keyword evidence="3" id="KW-1003">Cell membrane</keyword>
<keyword evidence="4 8" id="KW-0812">Transmembrane</keyword>
<keyword evidence="5 8" id="KW-1133">Transmembrane helix</keyword>
<dbReference type="Proteomes" id="UP001554567">
    <property type="component" value="Unassembled WGS sequence"/>
</dbReference>
<evidence type="ECO:0000256" key="7">
    <source>
        <dbReference type="SAM" id="MobiDB-lite"/>
    </source>
</evidence>
<feature type="region of interest" description="Disordered" evidence="7">
    <location>
        <begin position="65"/>
        <end position="188"/>
    </location>
</feature>
<dbReference type="CDD" id="cd16429">
    <property type="entry name" value="VirB10"/>
    <property type="match status" value="1"/>
</dbReference>
<evidence type="ECO:0000313" key="9">
    <source>
        <dbReference type="EMBL" id="MEW5291813.1"/>
    </source>
</evidence>
<dbReference type="InterPro" id="IPR042217">
    <property type="entry name" value="T4SS_VirB10/TrbI"/>
</dbReference>
<organism evidence="9 10">
    <name type="scientific">Erwinia papayae</name>
    <dbReference type="NCBI Taxonomy" id="206499"/>
    <lineage>
        <taxon>Bacteria</taxon>
        <taxon>Pseudomonadati</taxon>
        <taxon>Pseudomonadota</taxon>
        <taxon>Gammaproteobacteria</taxon>
        <taxon>Enterobacterales</taxon>
        <taxon>Erwiniaceae</taxon>
        <taxon>Erwinia</taxon>
    </lineage>
</organism>
<feature type="transmembrane region" description="Helical" evidence="8">
    <location>
        <begin position="38"/>
        <end position="58"/>
    </location>
</feature>
<gene>
    <name evidence="9" type="primary">virB10</name>
    <name evidence="9" type="ORF">ABW286_22000</name>
</gene>
<keyword evidence="6 8" id="KW-0472">Membrane</keyword>
<protein>
    <submittedName>
        <fullName evidence="9">Type IV secretion system protein VirB10</fullName>
    </submittedName>
</protein>
<evidence type="ECO:0000256" key="8">
    <source>
        <dbReference type="SAM" id="Phobius"/>
    </source>
</evidence>
<feature type="compositionally biased region" description="Basic and acidic residues" evidence="7">
    <location>
        <begin position="65"/>
        <end position="77"/>
    </location>
</feature>
<dbReference type="RefSeq" id="WP_367168721.1">
    <property type="nucleotide sequence ID" value="NZ_JBFKZN010000018.1"/>
</dbReference>
<sequence length="385" mass="41509">MSRSRKVNVDDELANESQDFESERAGFKTKGRKATPGLRAFITCMALLLIIFIGLAVYQAVKKPDAKNEDGGNDRPDQANSLPSYSFNQDPNAGQPAPKDNKQDRQTVAAAARADQDSGGNMRTSATSRGGKKPLTPEDKAMLNRFGSTFGEGNNNDTSERSKPDKQNSDSSEGSSNLAKNLTPARMKASRAGVMTDLSLTVPKGKIIPCGTGTELDTTVPGQVSCRVSQDVYSADGLVRLIDKGSWVDGQISGGIKDGQARVFVLWERVRNDEDGTIVDIDSSGTNSLGSAGIPGEVDTHFWERFRGAVFVSVFSDTLTALVNSTKSDTIQFQNTESNSQQLATEALRAFISIPPTLWDQQGDQVSIYVARDLDFSGVYTLSDN</sequence>
<evidence type="ECO:0000313" key="10">
    <source>
        <dbReference type="Proteomes" id="UP001554567"/>
    </source>
</evidence>
<dbReference type="NCBIfam" id="NF038091">
    <property type="entry name" value="T4SS_VirB10"/>
    <property type="match status" value="1"/>
</dbReference>
<dbReference type="Pfam" id="PF03743">
    <property type="entry name" value="TrbI"/>
    <property type="match status" value="1"/>
</dbReference>
<dbReference type="InterPro" id="IPR005498">
    <property type="entry name" value="T4SS_VirB10/TraB/TrbI"/>
</dbReference>
<feature type="compositionally biased region" description="Polar residues" evidence="7">
    <location>
        <begin position="169"/>
        <end position="180"/>
    </location>
</feature>
<evidence type="ECO:0000256" key="5">
    <source>
        <dbReference type="ARBA" id="ARBA00022989"/>
    </source>
</evidence>
<comment type="subcellular location">
    <subcellularLocation>
        <location evidence="1">Cell membrane</location>
        <topology evidence="1">Single-pass membrane protein</topology>
    </subcellularLocation>
</comment>
<dbReference type="EMBL" id="JBFKZN010000018">
    <property type="protein sequence ID" value="MEW5291813.1"/>
    <property type="molecule type" value="Genomic_DNA"/>
</dbReference>
<proteinExistence type="inferred from homology"/>
<feature type="compositionally biased region" description="Basic and acidic residues" evidence="7">
    <location>
        <begin position="158"/>
        <end position="168"/>
    </location>
</feature>
<feature type="region of interest" description="Disordered" evidence="7">
    <location>
        <begin position="1"/>
        <end position="28"/>
    </location>
</feature>
<comment type="caution">
    <text evidence="9">The sequence shown here is derived from an EMBL/GenBank/DDBJ whole genome shotgun (WGS) entry which is preliminary data.</text>
</comment>
<evidence type="ECO:0000256" key="4">
    <source>
        <dbReference type="ARBA" id="ARBA00022692"/>
    </source>
</evidence>
<keyword evidence="10" id="KW-1185">Reference proteome</keyword>
<accession>A0ABV3N7S0</accession>
<dbReference type="Gene3D" id="2.40.128.260">
    <property type="entry name" value="Type IV secretion system, VirB10/TraB/TrbI"/>
    <property type="match status" value="1"/>
</dbReference>